<dbReference type="Gene3D" id="3.40.50.300">
    <property type="entry name" value="P-loop containing nucleotide triphosphate hydrolases"/>
    <property type="match status" value="1"/>
</dbReference>
<dbReference type="OrthoDB" id="786439at2759"/>
<dbReference type="AlphaFoldDB" id="A0A6P5WWT2"/>
<dbReference type="PANTHER" id="PTHR33463:SF198">
    <property type="entry name" value="RPP4C3"/>
    <property type="match status" value="1"/>
</dbReference>
<evidence type="ECO:0000259" key="2">
    <source>
        <dbReference type="Pfam" id="PF00931"/>
    </source>
</evidence>
<dbReference type="GO" id="GO:0043531">
    <property type="term" value="F:ADP binding"/>
    <property type="evidence" value="ECO:0007669"/>
    <property type="project" value="InterPro"/>
</dbReference>
<dbReference type="InterPro" id="IPR050905">
    <property type="entry name" value="Plant_NBS-LRR"/>
</dbReference>
<proteinExistence type="predicted"/>
<dbReference type="PANTHER" id="PTHR33463">
    <property type="entry name" value="NB-ARC DOMAIN-CONTAINING PROTEIN-RELATED"/>
    <property type="match status" value="1"/>
</dbReference>
<organism evidence="3 4">
    <name type="scientific">Durio zibethinus</name>
    <name type="common">Durian</name>
    <dbReference type="NCBI Taxonomy" id="66656"/>
    <lineage>
        <taxon>Eukaryota</taxon>
        <taxon>Viridiplantae</taxon>
        <taxon>Streptophyta</taxon>
        <taxon>Embryophyta</taxon>
        <taxon>Tracheophyta</taxon>
        <taxon>Spermatophyta</taxon>
        <taxon>Magnoliopsida</taxon>
        <taxon>eudicotyledons</taxon>
        <taxon>Gunneridae</taxon>
        <taxon>Pentapetalae</taxon>
        <taxon>rosids</taxon>
        <taxon>malvids</taxon>
        <taxon>Malvales</taxon>
        <taxon>Malvaceae</taxon>
        <taxon>Helicteroideae</taxon>
        <taxon>Durio</taxon>
    </lineage>
</organism>
<reference evidence="4" key="1">
    <citation type="submission" date="2025-08" db="UniProtKB">
        <authorList>
            <consortium name="RefSeq"/>
        </authorList>
    </citation>
    <scope>IDENTIFICATION</scope>
    <source>
        <tissue evidence="4">Fruit stalk</tissue>
    </source>
</reference>
<dbReference type="KEGG" id="dzi:111277912"/>
<dbReference type="InterPro" id="IPR027417">
    <property type="entry name" value="P-loop_NTPase"/>
</dbReference>
<evidence type="ECO:0000313" key="3">
    <source>
        <dbReference type="Proteomes" id="UP000515121"/>
    </source>
</evidence>
<protein>
    <submittedName>
        <fullName evidence="4">Probable disease resistance protein At1g61310</fullName>
    </submittedName>
</protein>
<dbReference type="Proteomes" id="UP000515121">
    <property type="component" value="Unplaced"/>
</dbReference>
<name>A0A6P5WWT2_DURZI</name>
<dbReference type="InterPro" id="IPR002182">
    <property type="entry name" value="NB-ARC"/>
</dbReference>
<accession>A0A6P5WWT2</accession>
<keyword evidence="3" id="KW-1185">Reference proteome</keyword>
<evidence type="ECO:0000256" key="1">
    <source>
        <dbReference type="ARBA" id="ARBA00022821"/>
    </source>
</evidence>
<dbReference type="RefSeq" id="XP_022720082.1">
    <property type="nucleotide sequence ID" value="XM_022864347.1"/>
</dbReference>
<sequence length="190" mass="21399">MPKRIAKRFFYDVEAWLFAADRKIKEVRNLMDEAEMATKKCLIGLCPNVKSRYQLGKKADLEAMAIAELPGEVRFFGRVSYRTAPEPITFEPARDFKAFQSRDFVLNEIMDALKDDSVIVIGVHGVSGVGKTTLVKEVARRAMEGELFDSACMAVVTQTPDIKKIQDQIADELALRFEEKSMAVRASQLC</sequence>
<dbReference type="GeneID" id="111277912"/>
<dbReference type="SUPFAM" id="SSF52540">
    <property type="entry name" value="P-loop containing nucleoside triphosphate hydrolases"/>
    <property type="match status" value="1"/>
</dbReference>
<feature type="domain" description="NB-ARC" evidence="2">
    <location>
        <begin position="106"/>
        <end position="179"/>
    </location>
</feature>
<keyword evidence="1" id="KW-0611">Plant defense</keyword>
<dbReference type="Pfam" id="PF00931">
    <property type="entry name" value="NB-ARC"/>
    <property type="match status" value="1"/>
</dbReference>
<evidence type="ECO:0000313" key="4">
    <source>
        <dbReference type="RefSeq" id="XP_022720082.1"/>
    </source>
</evidence>
<gene>
    <name evidence="4" type="primary">LOC111277912</name>
</gene>